<reference evidence="5 6" key="1">
    <citation type="submission" date="2018-03" db="EMBL/GenBank/DDBJ databases">
        <title>Genomic Encyclopedia of Archaeal and Bacterial Type Strains, Phase II (KMG-II): from individual species to whole genera.</title>
        <authorList>
            <person name="Goeker M."/>
        </authorList>
    </citation>
    <scope>NUCLEOTIDE SEQUENCE [LARGE SCALE GENOMIC DNA]</scope>
    <source>
        <strain evidence="5 6">DSM 44946</strain>
    </source>
</reference>
<dbReference type="GO" id="GO:0005524">
    <property type="term" value="F:ATP binding"/>
    <property type="evidence" value="ECO:0007669"/>
    <property type="project" value="UniProtKB-KW"/>
</dbReference>
<feature type="domain" description="ABC transporter" evidence="4">
    <location>
        <begin position="7"/>
        <end position="233"/>
    </location>
</feature>
<dbReference type="EMBL" id="PVNE01000001">
    <property type="protein sequence ID" value="PRX42711.1"/>
    <property type="molecule type" value="Genomic_DNA"/>
</dbReference>
<accession>A0A2T0LJK9</accession>
<keyword evidence="2" id="KW-0547">Nucleotide-binding</keyword>
<dbReference type="GO" id="GO:0016887">
    <property type="term" value="F:ATP hydrolysis activity"/>
    <property type="evidence" value="ECO:0007669"/>
    <property type="project" value="InterPro"/>
</dbReference>
<gene>
    <name evidence="5" type="ORF">CLV97_101201</name>
</gene>
<evidence type="ECO:0000256" key="3">
    <source>
        <dbReference type="ARBA" id="ARBA00022840"/>
    </source>
</evidence>
<sequence>MSDGKAAVYLDGLVKRRDGFRLGPLHLTLDQGAVYAVIGANGSGKSTLLRICKNLIQPDSGTLRILGLSYEAHDLEISRQIAYVPEPLSGCEDFTLKELRHLIHRWYPGWDDRMYESLVRSFRLPTEKPVAKLSQGARKKAALTLALSSQARLLLLDEPANGLDFNSKRVYRETLASYMEQANRTVLLATNVVEDIHQLADYILVLKNGRIQGPIEKDELQTSWRQIWIRNAGPVSWDDIRGVFDVKEGMMIHVVSMDAQRTLADLERAGCEVIDEKPLPLEELLDYLTKEEMG</sequence>
<dbReference type="OrthoDB" id="2960217at2"/>
<dbReference type="InterPro" id="IPR051782">
    <property type="entry name" value="ABC_Transporter_VariousFunc"/>
</dbReference>
<dbReference type="AlphaFoldDB" id="A0A2T0LJK9"/>
<evidence type="ECO:0000313" key="6">
    <source>
        <dbReference type="Proteomes" id="UP000237797"/>
    </source>
</evidence>
<keyword evidence="6" id="KW-1185">Reference proteome</keyword>
<dbReference type="Pfam" id="PF00005">
    <property type="entry name" value="ABC_tran"/>
    <property type="match status" value="1"/>
</dbReference>
<evidence type="ECO:0000256" key="1">
    <source>
        <dbReference type="ARBA" id="ARBA00022448"/>
    </source>
</evidence>
<protein>
    <submittedName>
        <fullName evidence="5">ABC-2 type transport system ATP-binding protein</fullName>
    </submittedName>
</protein>
<dbReference type="InterPro" id="IPR003593">
    <property type="entry name" value="AAA+_ATPase"/>
</dbReference>
<organism evidence="5 6">
    <name type="scientific">Planifilum fimeticola</name>
    <dbReference type="NCBI Taxonomy" id="201975"/>
    <lineage>
        <taxon>Bacteria</taxon>
        <taxon>Bacillati</taxon>
        <taxon>Bacillota</taxon>
        <taxon>Bacilli</taxon>
        <taxon>Bacillales</taxon>
        <taxon>Thermoactinomycetaceae</taxon>
        <taxon>Planifilum</taxon>
    </lineage>
</organism>
<proteinExistence type="predicted"/>
<dbReference type="Proteomes" id="UP000237797">
    <property type="component" value="Unassembled WGS sequence"/>
</dbReference>
<dbReference type="SUPFAM" id="SSF52540">
    <property type="entry name" value="P-loop containing nucleoside triphosphate hydrolases"/>
    <property type="match status" value="1"/>
</dbReference>
<comment type="caution">
    <text evidence="5">The sequence shown here is derived from an EMBL/GenBank/DDBJ whole genome shotgun (WGS) entry which is preliminary data.</text>
</comment>
<dbReference type="PROSITE" id="PS50893">
    <property type="entry name" value="ABC_TRANSPORTER_2"/>
    <property type="match status" value="1"/>
</dbReference>
<evidence type="ECO:0000313" key="5">
    <source>
        <dbReference type="EMBL" id="PRX42711.1"/>
    </source>
</evidence>
<dbReference type="Gene3D" id="3.40.50.300">
    <property type="entry name" value="P-loop containing nucleotide triphosphate hydrolases"/>
    <property type="match status" value="1"/>
</dbReference>
<evidence type="ECO:0000259" key="4">
    <source>
        <dbReference type="PROSITE" id="PS50893"/>
    </source>
</evidence>
<dbReference type="PANTHER" id="PTHR42939">
    <property type="entry name" value="ABC TRANSPORTER ATP-BINDING PROTEIN ALBC-RELATED"/>
    <property type="match status" value="1"/>
</dbReference>
<name>A0A2T0LJK9_9BACL</name>
<dbReference type="CDD" id="cd03230">
    <property type="entry name" value="ABC_DR_subfamily_A"/>
    <property type="match status" value="1"/>
</dbReference>
<dbReference type="SMART" id="SM00382">
    <property type="entry name" value="AAA"/>
    <property type="match status" value="1"/>
</dbReference>
<dbReference type="RefSeq" id="WP_106343648.1">
    <property type="nucleotide sequence ID" value="NZ_PVNE01000001.1"/>
</dbReference>
<dbReference type="InterPro" id="IPR027417">
    <property type="entry name" value="P-loop_NTPase"/>
</dbReference>
<evidence type="ECO:0000256" key="2">
    <source>
        <dbReference type="ARBA" id="ARBA00022741"/>
    </source>
</evidence>
<dbReference type="InterPro" id="IPR003439">
    <property type="entry name" value="ABC_transporter-like_ATP-bd"/>
</dbReference>
<dbReference type="PANTHER" id="PTHR42939:SF3">
    <property type="entry name" value="ABC TRANSPORTER ATP-BINDING COMPONENT"/>
    <property type="match status" value="1"/>
</dbReference>
<keyword evidence="3 5" id="KW-0067">ATP-binding</keyword>
<keyword evidence="1" id="KW-0813">Transport</keyword>